<dbReference type="InterPro" id="IPR041492">
    <property type="entry name" value="HAD_2"/>
</dbReference>
<reference evidence="7" key="1">
    <citation type="submission" date="2016-11" db="EMBL/GenBank/DDBJ databases">
        <authorList>
            <person name="Varghese N."/>
            <person name="Submissions S."/>
        </authorList>
    </citation>
    <scope>NUCLEOTIDE SEQUENCE [LARGE SCALE GENOMIC DNA]</scope>
    <source>
        <strain evidence="7">DSM 22638</strain>
    </source>
</reference>
<accession>A0A1M5ICJ0</accession>
<dbReference type="Gene3D" id="1.10.150.240">
    <property type="entry name" value="Putative phosphatase, domain 2"/>
    <property type="match status" value="1"/>
</dbReference>
<keyword evidence="4" id="KW-0460">Magnesium</keyword>
<comment type="cofactor">
    <cofactor evidence="1">
        <name>Mg(2+)</name>
        <dbReference type="ChEBI" id="CHEBI:18420"/>
    </cofactor>
</comment>
<organism evidence="6 7">
    <name type="scientific">Flagellimonas flava</name>
    <dbReference type="NCBI Taxonomy" id="570519"/>
    <lineage>
        <taxon>Bacteria</taxon>
        <taxon>Pseudomonadati</taxon>
        <taxon>Bacteroidota</taxon>
        <taxon>Flavobacteriia</taxon>
        <taxon>Flavobacteriales</taxon>
        <taxon>Flavobacteriaceae</taxon>
        <taxon>Flagellimonas</taxon>
    </lineage>
</organism>
<dbReference type="InterPro" id="IPR036412">
    <property type="entry name" value="HAD-like_sf"/>
</dbReference>
<dbReference type="Pfam" id="PF13419">
    <property type="entry name" value="HAD_2"/>
    <property type="match status" value="1"/>
</dbReference>
<comment type="similarity">
    <text evidence="2">Belongs to the HAD-like hydrolase superfamily. CbbY/CbbZ/Gph/YieH family.</text>
</comment>
<dbReference type="GO" id="GO:0046872">
    <property type="term" value="F:metal ion binding"/>
    <property type="evidence" value="ECO:0007669"/>
    <property type="project" value="UniProtKB-KW"/>
</dbReference>
<dbReference type="InterPro" id="IPR006439">
    <property type="entry name" value="HAD-SF_hydro_IA"/>
</dbReference>
<dbReference type="Proteomes" id="UP000184532">
    <property type="component" value="Unassembled WGS sequence"/>
</dbReference>
<dbReference type="CDD" id="cd07505">
    <property type="entry name" value="HAD_BPGM-like"/>
    <property type="match status" value="1"/>
</dbReference>
<dbReference type="InterPro" id="IPR051600">
    <property type="entry name" value="Beta-PGM-like"/>
</dbReference>
<evidence type="ECO:0000313" key="6">
    <source>
        <dbReference type="EMBL" id="SHG26098.1"/>
    </source>
</evidence>
<dbReference type="GO" id="GO:0003824">
    <property type="term" value="F:catalytic activity"/>
    <property type="evidence" value="ECO:0007669"/>
    <property type="project" value="UniProtKB-ARBA"/>
</dbReference>
<dbReference type="SFLD" id="SFLDS00003">
    <property type="entry name" value="Haloacid_Dehalogenase"/>
    <property type="match status" value="1"/>
</dbReference>
<keyword evidence="5" id="KW-0119">Carbohydrate metabolism</keyword>
<dbReference type="SFLD" id="SFLDG01135">
    <property type="entry name" value="C1.5.6:_HAD__Beta-PGM__Phospha"/>
    <property type="match status" value="1"/>
</dbReference>
<dbReference type="PANTHER" id="PTHR46193:SF18">
    <property type="entry name" value="HEXITOL PHOSPHATASE B"/>
    <property type="match status" value="1"/>
</dbReference>
<evidence type="ECO:0000256" key="3">
    <source>
        <dbReference type="ARBA" id="ARBA00022723"/>
    </source>
</evidence>
<protein>
    <submittedName>
        <fullName evidence="6">Haloacid dehalogenase superfamily, subfamily IA, variant 3 with third motif having DD or ED</fullName>
    </submittedName>
</protein>
<dbReference type="AlphaFoldDB" id="A0A1M5ICJ0"/>
<evidence type="ECO:0000313" key="7">
    <source>
        <dbReference type="Proteomes" id="UP000184532"/>
    </source>
</evidence>
<name>A0A1M5ICJ0_9FLAO</name>
<proteinExistence type="inferred from homology"/>
<evidence type="ECO:0000256" key="4">
    <source>
        <dbReference type="ARBA" id="ARBA00022842"/>
    </source>
</evidence>
<evidence type="ECO:0000256" key="5">
    <source>
        <dbReference type="ARBA" id="ARBA00023277"/>
    </source>
</evidence>
<dbReference type="EMBL" id="FQWL01000001">
    <property type="protein sequence ID" value="SHG26098.1"/>
    <property type="molecule type" value="Genomic_DNA"/>
</dbReference>
<evidence type="ECO:0000256" key="2">
    <source>
        <dbReference type="ARBA" id="ARBA00006171"/>
    </source>
</evidence>
<dbReference type="InterPro" id="IPR023198">
    <property type="entry name" value="PGP-like_dom2"/>
</dbReference>
<gene>
    <name evidence="6" type="ORF">SAMN04488116_0621</name>
</gene>
<keyword evidence="3" id="KW-0479">Metal-binding</keyword>
<dbReference type="NCBIfam" id="TIGR01509">
    <property type="entry name" value="HAD-SF-IA-v3"/>
    <property type="match status" value="1"/>
</dbReference>
<dbReference type="Gene3D" id="3.40.50.1000">
    <property type="entry name" value="HAD superfamily/HAD-like"/>
    <property type="match status" value="1"/>
</dbReference>
<dbReference type="STRING" id="570519.SAMN04488116_0621"/>
<dbReference type="PANTHER" id="PTHR46193">
    <property type="entry name" value="6-PHOSPHOGLUCONATE PHOSPHATASE"/>
    <property type="match status" value="1"/>
</dbReference>
<sequence length="218" mass="25065">MRKGGVIFDFNGTLFWDSPYQESSWDKYLQHYGISLTKAQKREYIHGRNGKDTFEILFGRKLSAVEIHQFTEEKEVLYRNECLKHKMELAPGAKLLLEELKANEVPMAIATASGKSNVDFFIDRFNLLEYFDAENIIYNDGSVKGKPHPEIFLKAMDSLGIAKEQTIIFEDSFSGIQSAINSKASTVIIVNSNDDEYLEFELPVINHFDEFDRNLLVY</sequence>
<keyword evidence="7" id="KW-1185">Reference proteome</keyword>
<dbReference type="InterPro" id="IPR023214">
    <property type="entry name" value="HAD_sf"/>
</dbReference>
<dbReference type="SUPFAM" id="SSF56784">
    <property type="entry name" value="HAD-like"/>
    <property type="match status" value="1"/>
</dbReference>
<evidence type="ECO:0000256" key="1">
    <source>
        <dbReference type="ARBA" id="ARBA00001946"/>
    </source>
</evidence>
<dbReference type="SFLD" id="SFLDG01129">
    <property type="entry name" value="C1.5:_HAD__Beta-PGM__Phosphata"/>
    <property type="match status" value="1"/>
</dbReference>